<reference evidence="1 2" key="1">
    <citation type="submission" date="2012-06" db="EMBL/GenBank/DDBJ databases">
        <title>Complete sequence of Thiocystis violascens DSM 198.</title>
        <authorList>
            <consortium name="US DOE Joint Genome Institute"/>
            <person name="Lucas S."/>
            <person name="Han J."/>
            <person name="Lapidus A."/>
            <person name="Cheng J.-F."/>
            <person name="Goodwin L."/>
            <person name="Pitluck S."/>
            <person name="Peters L."/>
            <person name="Ovchinnikova G."/>
            <person name="Teshima H."/>
            <person name="Detter J.C."/>
            <person name="Han C."/>
            <person name="Tapia R."/>
            <person name="Land M."/>
            <person name="Hauser L."/>
            <person name="Kyrpides N."/>
            <person name="Ivanova N."/>
            <person name="Pagani I."/>
            <person name="Vogl K."/>
            <person name="Liu Z."/>
            <person name="Frigaard N.-U."/>
            <person name="Bryant D."/>
            <person name="Woyke T."/>
        </authorList>
    </citation>
    <scope>NUCLEOTIDE SEQUENCE [LARGE SCALE GENOMIC DNA]</scope>
    <source>
        <strain evidence="2">ATCC 17096 / DSM 198 / 6111</strain>
    </source>
</reference>
<evidence type="ECO:0008006" key="3">
    <source>
        <dbReference type="Google" id="ProtNLM"/>
    </source>
</evidence>
<dbReference type="Proteomes" id="UP000006062">
    <property type="component" value="Chromosome"/>
</dbReference>
<dbReference type="STRING" id="765911.Thivi_4236"/>
<dbReference type="Gene3D" id="3.30.2020.10">
    <property type="entry name" value="NE0471-like N-terminal domain"/>
    <property type="match status" value="1"/>
</dbReference>
<proteinExistence type="predicted"/>
<sequence>MNPRVTDVQPNNDYSLNLRFANGEIRVFDVLPYLEKGLFQQLKDRGVFNSVRPFLGSIQWSNGLDLCPDTLYLDSVPLTSVASGKPQTGLGEAA</sequence>
<keyword evidence="2" id="KW-1185">Reference proteome</keyword>
<dbReference type="OrthoDB" id="9803723at2"/>
<dbReference type="eggNOG" id="ENOG5032ZE7">
    <property type="taxonomic scope" value="Bacteria"/>
</dbReference>
<protein>
    <recommendedName>
        <fullName evidence="3">DUF2442 domain-containing protein</fullName>
    </recommendedName>
</protein>
<name>I3YGD1_THIV6</name>
<dbReference type="InterPro" id="IPR018841">
    <property type="entry name" value="DUF2442"/>
</dbReference>
<evidence type="ECO:0000313" key="1">
    <source>
        <dbReference type="EMBL" id="AFL76049.1"/>
    </source>
</evidence>
<dbReference type="RefSeq" id="WP_014780431.1">
    <property type="nucleotide sequence ID" value="NC_018012.1"/>
</dbReference>
<dbReference type="SUPFAM" id="SSF143880">
    <property type="entry name" value="NE0471 N-terminal domain-like"/>
    <property type="match status" value="1"/>
</dbReference>
<dbReference type="HOGENOM" id="CLU_153045_4_1_6"/>
<dbReference type="InterPro" id="IPR036782">
    <property type="entry name" value="NE0471-like_N"/>
</dbReference>
<evidence type="ECO:0000313" key="2">
    <source>
        <dbReference type="Proteomes" id="UP000006062"/>
    </source>
</evidence>
<dbReference type="KEGG" id="tvi:Thivi_4236"/>
<organism evidence="1 2">
    <name type="scientific">Thiocystis violascens (strain ATCC 17096 / DSM 198 / 6111)</name>
    <name type="common">Chromatium violascens</name>
    <dbReference type="NCBI Taxonomy" id="765911"/>
    <lineage>
        <taxon>Bacteria</taxon>
        <taxon>Pseudomonadati</taxon>
        <taxon>Pseudomonadota</taxon>
        <taxon>Gammaproteobacteria</taxon>
        <taxon>Chromatiales</taxon>
        <taxon>Chromatiaceae</taxon>
        <taxon>Thiocystis</taxon>
    </lineage>
</organism>
<dbReference type="AlphaFoldDB" id="I3YGD1"/>
<dbReference type="EMBL" id="CP003154">
    <property type="protein sequence ID" value="AFL76049.1"/>
    <property type="molecule type" value="Genomic_DNA"/>
</dbReference>
<accession>I3YGD1</accession>
<dbReference type="Pfam" id="PF10387">
    <property type="entry name" value="DUF2442"/>
    <property type="match status" value="1"/>
</dbReference>
<gene>
    <name evidence="1" type="ordered locus">Thivi_4236</name>
</gene>